<feature type="region of interest" description="Disordered" evidence="1">
    <location>
        <begin position="325"/>
        <end position="353"/>
    </location>
</feature>
<dbReference type="KEGG" id="tao:THIAE_09690"/>
<evidence type="ECO:0008006" key="4">
    <source>
        <dbReference type="Google" id="ProtNLM"/>
    </source>
</evidence>
<protein>
    <recommendedName>
        <fullName evidence="4">TnsE C-terminal domain-containing protein</fullName>
    </recommendedName>
</protein>
<dbReference type="HOGENOM" id="CLU_500497_0_0_6"/>
<dbReference type="AlphaFoldDB" id="W0DZI0"/>
<feature type="compositionally biased region" description="Basic and acidic residues" evidence="1">
    <location>
        <begin position="325"/>
        <end position="339"/>
    </location>
</feature>
<dbReference type="Proteomes" id="UP000005380">
    <property type="component" value="Chromosome"/>
</dbReference>
<keyword evidence="3" id="KW-1185">Reference proteome</keyword>
<evidence type="ECO:0000313" key="3">
    <source>
        <dbReference type="Proteomes" id="UP000005380"/>
    </source>
</evidence>
<dbReference type="EMBL" id="CP007030">
    <property type="protein sequence ID" value="AHF02399.1"/>
    <property type="molecule type" value="Genomic_DNA"/>
</dbReference>
<dbReference type="InParanoid" id="W0DZI0"/>
<name>W0DZI0_9GAMM</name>
<evidence type="ECO:0000313" key="2">
    <source>
        <dbReference type="EMBL" id="AHF02399.1"/>
    </source>
</evidence>
<evidence type="ECO:0000256" key="1">
    <source>
        <dbReference type="SAM" id="MobiDB-lite"/>
    </source>
</evidence>
<organism evidence="2 3">
    <name type="scientific">Thiomicrospira aerophila AL3</name>
    <dbReference type="NCBI Taxonomy" id="717772"/>
    <lineage>
        <taxon>Bacteria</taxon>
        <taxon>Pseudomonadati</taxon>
        <taxon>Pseudomonadota</taxon>
        <taxon>Gammaproteobacteria</taxon>
        <taxon>Thiotrichales</taxon>
        <taxon>Piscirickettsiaceae</taxon>
        <taxon>Thiomicrospira</taxon>
    </lineage>
</organism>
<proteinExistence type="predicted"/>
<dbReference type="RefSeq" id="WP_006460218.1">
    <property type="nucleotide sequence ID" value="NZ_CP007030.1"/>
</dbReference>
<dbReference type="OrthoDB" id="6666344at2"/>
<reference evidence="2 3" key="1">
    <citation type="submission" date="2013-12" db="EMBL/GenBank/DDBJ databases">
        <authorList>
            <consortium name="DOE Joint Genome Institute"/>
            <person name="Kappler U."/>
            <person name="Huntemann M."/>
            <person name="Han J."/>
            <person name="Chen A."/>
            <person name="Kyrpides N."/>
            <person name="Mavromatis K."/>
            <person name="Markowitz V."/>
            <person name="Palaniappan K."/>
            <person name="Ivanova N."/>
            <person name="Schaumberg A."/>
            <person name="Pati A."/>
            <person name="Liolios K."/>
            <person name="Nordberg H.P."/>
            <person name="Cantor M.N."/>
            <person name="Hua S.X."/>
            <person name="Woyke T."/>
        </authorList>
    </citation>
    <scope>NUCLEOTIDE SEQUENCE [LARGE SCALE GENOMIC DNA]</scope>
    <source>
        <strain evidence="3">AL2</strain>
    </source>
</reference>
<gene>
    <name evidence="2" type="ORF">THIAE_09690</name>
</gene>
<sequence>MAKTFHIETLFSDNIERVVRAFCSVKQNTSDRSNPLVTIAFRRVSCGQIEYSTAAISELDVLRIGSVWRGSFGIQNELKDNKVLQNGWLEFDLSSQQVEFFDLYQLINIYPADQEIGKTRVAKLLTTTGKVVYVQSLEIFTSLYTPENKNIRRALLNFDLDGVVDNFVPKDQQGMINGQYILPKGFERSNAVFLAYIANHHVTRQRLSKIRSQINRGRRFIDAIPYHPNKLSFEAAYEENNGVIFVHRINKFRTPTDIPLVQVKEEITSKPNKPNVGRKPNSKITEHDEIYVQNSIPPGVGSNTQYIESGVVVHDSNIVTETVVERKEPIPAPRDKDANEPEQFSSGSEFSDNDKIGKLKTAKASDKKASGIEKEFIESLEILKASDEKMKGYAVLGCNDSIYEMEPGAFFGISFTRDGDKDEGKILWHQMTRKKIKNVFPPEYAITYRKIALIKVKYDGKQFYFVEIQPRTVSDKYRGLMFSSPKGLLECDLVYNLMKCIKDEQGLLLKAKNSLEDHLGQVKVFKHPKNLAQKLKNLMSSGFS</sequence>
<dbReference type="STRING" id="717772.THIAE_09690"/>
<accession>W0DZI0</accession>